<sequence>MDANNPLDEGSEPTAVPGGSIGEQRAGDDPTARDGTDVRPPEKPLAYDPDEEHEPQAGEQGGQPNLSPDPAVAGRRSNFGQGSTDDGPGVPSGL</sequence>
<name>U5VW25_9ACTN</name>
<proteinExistence type="predicted"/>
<reference evidence="2 3" key="1">
    <citation type="journal article" date="2014" name="J. Biotechnol.">
        <title>Complete genome sequence of the actinobacterium Actinoplanes friuliensis HAG 010964, producer of the lipopeptide antibiotic friulimycin.</title>
        <authorList>
            <person name="Ruckert C."/>
            <person name="Szczepanowski R."/>
            <person name="Albersmeier A."/>
            <person name="Goesmann A."/>
            <person name="Fischer N."/>
            <person name="Steinkamper A."/>
            <person name="Puhler A."/>
            <person name="Biener R."/>
            <person name="Schwartz D."/>
            <person name="Kalinowski J."/>
        </authorList>
    </citation>
    <scope>NUCLEOTIDE SEQUENCE [LARGE SCALE GENOMIC DNA]</scope>
    <source>
        <strain evidence="2 3">DSM 7358</strain>
    </source>
</reference>
<gene>
    <name evidence="2" type="ORF">AFR_14480</name>
</gene>
<evidence type="ECO:0000313" key="2">
    <source>
        <dbReference type="EMBL" id="AGZ41178.1"/>
    </source>
</evidence>
<dbReference type="PATRIC" id="fig|1246995.3.peg.2939"/>
<protein>
    <submittedName>
        <fullName evidence="2">Uncharacterized protein</fullName>
    </submittedName>
</protein>
<dbReference type="HOGENOM" id="CLU_2379740_0_0_11"/>
<organism evidence="2 3">
    <name type="scientific">Actinoplanes friuliensis DSM 7358</name>
    <dbReference type="NCBI Taxonomy" id="1246995"/>
    <lineage>
        <taxon>Bacteria</taxon>
        <taxon>Bacillati</taxon>
        <taxon>Actinomycetota</taxon>
        <taxon>Actinomycetes</taxon>
        <taxon>Micromonosporales</taxon>
        <taxon>Micromonosporaceae</taxon>
        <taxon>Actinoplanes</taxon>
    </lineage>
</organism>
<accession>U5VW25</accession>
<keyword evidence="3" id="KW-1185">Reference proteome</keyword>
<feature type="region of interest" description="Disordered" evidence="1">
    <location>
        <begin position="1"/>
        <end position="94"/>
    </location>
</feature>
<feature type="compositionally biased region" description="Basic and acidic residues" evidence="1">
    <location>
        <begin position="25"/>
        <end position="42"/>
    </location>
</feature>
<evidence type="ECO:0000256" key="1">
    <source>
        <dbReference type="SAM" id="MobiDB-lite"/>
    </source>
</evidence>
<evidence type="ECO:0000313" key="3">
    <source>
        <dbReference type="Proteomes" id="UP000017746"/>
    </source>
</evidence>
<dbReference type="EMBL" id="CP006272">
    <property type="protein sequence ID" value="AGZ41178.1"/>
    <property type="molecule type" value="Genomic_DNA"/>
</dbReference>
<dbReference type="KEGG" id="afs:AFR_14480"/>
<dbReference type="AlphaFoldDB" id="U5VW25"/>
<dbReference type="Proteomes" id="UP000017746">
    <property type="component" value="Chromosome"/>
</dbReference>